<name>A0A1B1A7Q0_9RHOB</name>
<keyword evidence="3" id="KW-0175">Coiled coil</keyword>
<dbReference type="PANTHER" id="PTHR45339:SF5">
    <property type="entry name" value="HISTIDINE KINASE"/>
    <property type="match status" value="1"/>
</dbReference>
<evidence type="ECO:0000256" key="1">
    <source>
        <dbReference type="ARBA" id="ARBA00022553"/>
    </source>
</evidence>
<dbReference type="InterPro" id="IPR003594">
    <property type="entry name" value="HATPase_dom"/>
</dbReference>
<gene>
    <name evidence="6" type="ORF">K529_017590</name>
</gene>
<dbReference type="PANTHER" id="PTHR45339">
    <property type="entry name" value="HYBRID SIGNAL TRANSDUCTION HISTIDINE KINASE J"/>
    <property type="match status" value="1"/>
</dbReference>
<proteinExistence type="predicted"/>
<dbReference type="InterPro" id="IPR011006">
    <property type="entry name" value="CheY-like_superfamily"/>
</dbReference>
<dbReference type="InterPro" id="IPR005467">
    <property type="entry name" value="His_kinase_dom"/>
</dbReference>
<protein>
    <submittedName>
        <fullName evidence="6">Hybrid sensor histidine kinase/response regulator</fullName>
    </submittedName>
</protein>
<keyword evidence="6" id="KW-0808">Transferase</keyword>
<keyword evidence="6" id="KW-0418">Kinase</keyword>
<dbReference type="InterPro" id="IPR036890">
    <property type="entry name" value="HATPase_C_sf"/>
</dbReference>
<dbReference type="Gene3D" id="3.30.565.10">
    <property type="entry name" value="Histidine kinase-like ATPase, C-terminal domain"/>
    <property type="match status" value="1"/>
</dbReference>
<accession>A0A1B1A7Q0</accession>
<sequence length="564" mass="61665">MIRLSETEQEAASLRNRARAATLLRVAHDLKTPIQSLLSAFEEWSNTTSTAPRTLHEDTRSDLDQTAQRALDQIDHVLSIIRSEQTPGQINPDEAFSLTDELKGLISMIRPIARSKETLLEYNQTPSADVWVSGPVRFVRALFQNMVDNSVKYGGPKVEIGLRCIEEPLDAERADDAQQLRIRFEVGDWGGGLPVEQKARLLSALGHPYKSAASDTSPHRSSGLTIMLHALRQLGGTMEVLDRHTNGTPAQMADDTPVAGTILRAEFSLLSATPPASRATQSHAPAYAAADMSLENHKIIVVEDSPASRDWLVQVLQRAGATVFAAGNGMEALELLSAPETLDDGLEQCRSILLTDMTLPYNMSGLDLVQRLRAAQDAAECKWTGQIVGLTAHVDDQLRKACHESGFYRVLDKPIRASALIQTIKEAGRVAQTALSTANTQPHFLQTGDLLAQQVVADLLEQMGSTSTQRFMKRALTEAEVIVGDLLENGATPDSRRQLHAATGACGLTGLSRAEKALRALELRLEEDRELNRDHLEDARSLLEATRHAIEELALAQCALKQVL</sequence>
<dbReference type="Gene3D" id="3.40.50.2300">
    <property type="match status" value="1"/>
</dbReference>
<dbReference type="InterPro" id="IPR001789">
    <property type="entry name" value="Sig_transdc_resp-reg_receiver"/>
</dbReference>
<dbReference type="SUPFAM" id="SSF52172">
    <property type="entry name" value="CheY-like"/>
    <property type="match status" value="1"/>
</dbReference>
<feature type="coiled-coil region" evidence="3">
    <location>
        <begin position="511"/>
        <end position="556"/>
    </location>
</feature>
<evidence type="ECO:0000313" key="7">
    <source>
        <dbReference type="Proteomes" id="UP000013243"/>
    </source>
</evidence>
<dbReference type="CDD" id="cd17546">
    <property type="entry name" value="REC_hyHK_CKI1_RcsC-like"/>
    <property type="match status" value="1"/>
</dbReference>
<evidence type="ECO:0000259" key="5">
    <source>
        <dbReference type="PROSITE" id="PS50110"/>
    </source>
</evidence>
<dbReference type="AlphaFoldDB" id="A0A1B1A7Q0"/>
<evidence type="ECO:0000256" key="3">
    <source>
        <dbReference type="SAM" id="Coils"/>
    </source>
</evidence>
<dbReference type="GO" id="GO:0000155">
    <property type="term" value="F:phosphorelay sensor kinase activity"/>
    <property type="evidence" value="ECO:0007669"/>
    <property type="project" value="InterPro"/>
</dbReference>
<dbReference type="EMBL" id="CP015231">
    <property type="protein sequence ID" value="ANP42583.1"/>
    <property type="molecule type" value="Genomic_DNA"/>
</dbReference>
<evidence type="ECO:0000259" key="4">
    <source>
        <dbReference type="PROSITE" id="PS50109"/>
    </source>
</evidence>
<dbReference type="PROSITE" id="PS50110">
    <property type="entry name" value="RESPONSE_REGULATORY"/>
    <property type="match status" value="1"/>
</dbReference>
<evidence type="ECO:0000256" key="2">
    <source>
        <dbReference type="PROSITE-ProRule" id="PRU00169"/>
    </source>
</evidence>
<dbReference type="Proteomes" id="UP000013243">
    <property type="component" value="Plasmid unnamed1"/>
</dbReference>
<evidence type="ECO:0000313" key="6">
    <source>
        <dbReference type="EMBL" id="ANP42583.1"/>
    </source>
</evidence>
<dbReference type="SMART" id="SM00448">
    <property type="entry name" value="REC"/>
    <property type="match status" value="1"/>
</dbReference>
<reference evidence="6 7" key="1">
    <citation type="journal article" date="2016" name="ISME J.">
        <title>Global occurrence and heterogeneity of the Roseobacter-clade species Ruegeria mobilis.</title>
        <authorList>
            <person name="Sonnenschein E."/>
            <person name="Gram L."/>
        </authorList>
    </citation>
    <scope>NUCLEOTIDE SEQUENCE [LARGE SCALE GENOMIC DNA]</scope>
    <source>
        <strain evidence="6 7">F1926</strain>
        <plasmid evidence="6 7">unnamed1</plasmid>
    </source>
</reference>
<dbReference type="Pfam" id="PF00072">
    <property type="entry name" value="Response_reg"/>
    <property type="match status" value="1"/>
</dbReference>
<feature type="modified residue" description="4-aspartylphosphate" evidence="2">
    <location>
        <position position="356"/>
    </location>
</feature>
<keyword evidence="1 2" id="KW-0597">Phosphoprotein</keyword>
<geneLocation type="plasmid" evidence="6 7">
    <name>unnamed1</name>
</geneLocation>
<dbReference type="SUPFAM" id="SSF47384">
    <property type="entry name" value="Homodimeric domain of signal transducing histidine kinase"/>
    <property type="match status" value="1"/>
</dbReference>
<dbReference type="SUPFAM" id="SSF55874">
    <property type="entry name" value="ATPase domain of HSP90 chaperone/DNA topoisomerase II/histidine kinase"/>
    <property type="match status" value="1"/>
</dbReference>
<keyword evidence="6" id="KW-0614">Plasmid</keyword>
<organism evidence="6 7">
    <name type="scientific">Tritonibacter mobilis F1926</name>
    <dbReference type="NCBI Taxonomy" id="1265309"/>
    <lineage>
        <taxon>Bacteria</taxon>
        <taxon>Pseudomonadati</taxon>
        <taxon>Pseudomonadota</taxon>
        <taxon>Alphaproteobacteria</taxon>
        <taxon>Rhodobacterales</taxon>
        <taxon>Paracoccaceae</taxon>
        <taxon>Tritonibacter</taxon>
    </lineage>
</organism>
<dbReference type="Pfam" id="PF02518">
    <property type="entry name" value="HATPase_c"/>
    <property type="match status" value="1"/>
</dbReference>
<dbReference type="SMART" id="SM00387">
    <property type="entry name" value="HATPase_c"/>
    <property type="match status" value="1"/>
</dbReference>
<dbReference type="PROSITE" id="PS50109">
    <property type="entry name" value="HIS_KIN"/>
    <property type="match status" value="1"/>
</dbReference>
<feature type="domain" description="Histidine kinase" evidence="4">
    <location>
        <begin position="25"/>
        <end position="248"/>
    </location>
</feature>
<dbReference type="InterPro" id="IPR036097">
    <property type="entry name" value="HisK_dim/P_sf"/>
</dbReference>
<feature type="domain" description="Response regulatory" evidence="5">
    <location>
        <begin position="298"/>
        <end position="428"/>
    </location>
</feature>
<dbReference type="KEGG" id="rmb:K529_017590"/>